<organism evidence="1 2">
    <name type="scientific">Arctia plantaginis</name>
    <name type="common">Wood tiger moth</name>
    <name type="synonym">Phalaena plantaginis</name>
    <dbReference type="NCBI Taxonomy" id="874455"/>
    <lineage>
        <taxon>Eukaryota</taxon>
        <taxon>Metazoa</taxon>
        <taxon>Ecdysozoa</taxon>
        <taxon>Arthropoda</taxon>
        <taxon>Hexapoda</taxon>
        <taxon>Insecta</taxon>
        <taxon>Pterygota</taxon>
        <taxon>Neoptera</taxon>
        <taxon>Endopterygota</taxon>
        <taxon>Lepidoptera</taxon>
        <taxon>Glossata</taxon>
        <taxon>Ditrysia</taxon>
        <taxon>Noctuoidea</taxon>
        <taxon>Erebidae</taxon>
        <taxon>Arctiinae</taxon>
        <taxon>Arctia</taxon>
    </lineage>
</organism>
<name>A0A8S1BFI8_ARCPL</name>
<dbReference type="EMBL" id="CADEBC010000577">
    <property type="protein sequence ID" value="CAB3255712.1"/>
    <property type="molecule type" value="Genomic_DNA"/>
</dbReference>
<gene>
    <name evidence="1" type="ORF">APLA_LOCUS15022</name>
</gene>
<dbReference type="Proteomes" id="UP000494106">
    <property type="component" value="Unassembled WGS sequence"/>
</dbReference>
<dbReference type="AlphaFoldDB" id="A0A8S1BFI8"/>
<dbReference type="OrthoDB" id="10603926at2759"/>
<sequence length="422" mass="48140">MPTNNKVIGKCLTDIRNHGHYIQCGTSESKKLCSEQFDEESLYMNCGLRCISRPESSEMLRYSPCKVIFENEAIQTPSKLSIPALVSILKPDWSYVVTDKKTIRRPSKVKFEEKLQLSRFSPRNTSRHRNDYQTSVKMNKMEKSEIVGNLELSNVILSKEASKSIARITDKDCELEKLNVIIEKKVSKVKSSDGILQQTCDVPSSKDDNGSCLITSDSWHQESHSFCNTICINTYCDGMFEVVRNTSCSEPQRYCGCDCSYDHIKDRKDCKNTTCECKTQTFECDGACQIEVEETSTPPKNFICKIELNKRIPAINDGSDCCMHIIDVPDLITVVVHDTSSSSRSAGYVASSSFFTDYSILDRSRRLKMRRMLLKQQELTLVKVEEIKKNKSLKKYVSDVTEVFTAELRKLRNRMANLNWLS</sequence>
<evidence type="ECO:0000313" key="2">
    <source>
        <dbReference type="Proteomes" id="UP000494106"/>
    </source>
</evidence>
<comment type="caution">
    <text evidence="1">The sequence shown here is derived from an EMBL/GenBank/DDBJ whole genome shotgun (WGS) entry which is preliminary data.</text>
</comment>
<proteinExistence type="predicted"/>
<accession>A0A8S1BFI8</accession>
<keyword evidence="2" id="KW-1185">Reference proteome</keyword>
<protein>
    <submittedName>
        <fullName evidence="1">Uncharacterized protein</fullName>
    </submittedName>
</protein>
<reference evidence="1 2" key="1">
    <citation type="submission" date="2020-04" db="EMBL/GenBank/DDBJ databases">
        <authorList>
            <person name="Wallbank WR R."/>
            <person name="Pardo Diaz C."/>
            <person name="Kozak K."/>
            <person name="Martin S."/>
            <person name="Jiggins C."/>
            <person name="Moest M."/>
            <person name="Warren A I."/>
            <person name="Byers J.R.P. K."/>
            <person name="Montejo-Kovacevich G."/>
            <person name="Yen C E."/>
        </authorList>
    </citation>
    <scope>NUCLEOTIDE SEQUENCE [LARGE SCALE GENOMIC DNA]</scope>
</reference>
<evidence type="ECO:0000313" key="1">
    <source>
        <dbReference type="EMBL" id="CAB3255712.1"/>
    </source>
</evidence>